<dbReference type="SUPFAM" id="SSF50475">
    <property type="entry name" value="FMN-binding split barrel"/>
    <property type="match status" value="1"/>
</dbReference>
<dbReference type="EMBL" id="BMNK01000004">
    <property type="protein sequence ID" value="GGP05980.1"/>
    <property type="molecule type" value="Genomic_DNA"/>
</dbReference>
<sequence>MRQLKNLSEEEALRRLAGVPLGRIVFTRQALPAVRPVNHIVVDGNVIIRSSQGTILSTEVAPAGAVVAFEADELDGAERLGWSVIITGMARLVTDPREIERFQARLHPWVAGTMDQVIRIRPEIVTGFELVPAANAPA</sequence>
<reference evidence="1" key="1">
    <citation type="journal article" date="2014" name="Int. J. Syst. Evol. Microbiol.">
        <title>Complete genome sequence of Corynebacterium casei LMG S-19264T (=DSM 44701T), isolated from a smear-ripened cheese.</title>
        <authorList>
            <consortium name="US DOE Joint Genome Institute (JGI-PGF)"/>
            <person name="Walter F."/>
            <person name="Albersmeier A."/>
            <person name="Kalinowski J."/>
            <person name="Ruckert C."/>
        </authorList>
    </citation>
    <scope>NUCLEOTIDE SEQUENCE</scope>
    <source>
        <strain evidence="1">CGMCC 4.7430</strain>
    </source>
</reference>
<dbReference type="InterPro" id="IPR024747">
    <property type="entry name" value="Pyridox_Oxase-rel"/>
</dbReference>
<organism evidence="1 2">
    <name type="scientific">Nonomuraea glycinis</name>
    <dbReference type="NCBI Taxonomy" id="2047744"/>
    <lineage>
        <taxon>Bacteria</taxon>
        <taxon>Bacillati</taxon>
        <taxon>Actinomycetota</taxon>
        <taxon>Actinomycetes</taxon>
        <taxon>Streptosporangiales</taxon>
        <taxon>Streptosporangiaceae</taxon>
        <taxon>Nonomuraea</taxon>
    </lineage>
</organism>
<proteinExistence type="predicted"/>
<evidence type="ECO:0000313" key="2">
    <source>
        <dbReference type="Proteomes" id="UP000660745"/>
    </source>
</evidence>
<reference evidence="1" key="2">
    <citation type="submission" date="2020-09" db="EMBL/GenBank/DDBJ databases">
        <authorList>
            <person name="Sun Q."/>
            <person name="Zhou Y."/>
        </authorList>
    </citation>
    <scope>NUCLEOTIDE SEQUENCE</scope>
    <source>
        <strain evidence="1">CGMCC 4.7430</strain>
    </source>
</reference>
<gene>
    <name evidence="1" type="ORF">GCM10012278_27540</name>
</gene>
<evidence type="ECO:0008006" key="3">
    <source>
        <dbReference type="Google" id="ProtNLM"/>
    </source>
</evidence>
<name>A0A918A3M7_9ACTN</name>
<comment type="caution">
    <text evidence="1">The sequence shown here is derived from an EMBL/GenBank/DDBJ whole genome shotgun (WGS) entry which is preliminary data.</text>
</comment>
<dbReference type="AlphaFoldDB" id="A0A918A3M7"/>
<dbReference type="Proteomes" id="UP000660745">
    <property type="component" value="Unassembled WGS sequence"/>
</dbReference>
<dbReference type="Pfam" id="PF12900">
    <property type="entry name" value="Pyridox_ox_2"/>
    <property type="match status" value="1"/>
</dbReference>
<keyword evidence="2" id="KW-1185">Reference proteome</keyword>
<evidence type="ECO:0000313" key="1">
    <source>
        <dbReference type="EMBL" id="GGP05980.1"/>
    </source>
</evidence>
<accession>A0A918A3M7</accession>
<dbReference type="InterPro" id="IPR012349">
    <property type="entry name" value="Split_barrel_FMN-bd"/>
</dbReference>
<dbReference type="Gene3D" id="2.30.110.10">
    <property type="entry name" value="Electron Transport, Fmn-binding Protein, Chain A"/>
    <property type="match status" value="1"/>
</dbReference>
<protein>
    <recommendedName>
        <fullName evidence="3">Pyridoxamine 5'-phosphate oxidase family protein</fullName>
    </recommendedName>
</protein>